<evidence type="ECO:0000256" key="3">
    <source>
        <dbReference type="ARBA" id="ARBA00022692"/>
    </source>
</evidence>
<dbReference type="GO" id="GO:0016020">
    <property type="term" value="C:membrane"/>
    <property type="evidence" value="ECO:0007669"/>
    <property type="project" value="UniProtKB-SubCell"/>
</dbReference>
<dbReference type="FunCoup" id="A0A1X2H7V4">
    <property type="interactions" value="201"/>
</dbReference>
<evidence type="ECO:0000256" key="8">
    <source>
        <dbReference type="SAM" id="MobiDB-lite"/>
    </source>
</evidence>
<feature type="compositionally biased region" description="Low complexity" evidence="8">
    <location>
        <begin position="63"/>
        <end position="88"/>
    </location>
</feature>
<dbReference type="STRING" id="13706.A0A1X2H7V4"/>
<dbReference type="InParanoid" id="A0A1X2H7V4"/>
<comment type="caution">
    <text evidence="10">The sequence shown here is derived from an EMBL/GenBank/DDBJ whole genome shotgun (WGS) entry which is preliminary data.</text>
</comment>
<dbReference type="PANTHER" id="PTHR14360">
    <property type="entry name" value="PROTEIN FMP32, MITOCHONDRIAL"/>
    <property type="match status" value="1"/>
</dbReference>
<evidence type="ECO:0000256" key="4">
    <source>
        <dbReference type="ARBA" id="ARBA00022989"/>
    </source>
</evidence>
<name>A0A1X2H7V4_SYNRA</name>
<evidence type="ECO:0000256" key="7">
    <source>
        <dbReference type="ARBA" id="ARBA00023136"/>
    </source>
</evidence>
<dbReference type="PANTHER" id="PTHR14360:SF12">
    <property type="entry name" value="MOZ PROTEIN REPRESENTS A CHROMATIN-ASSOCIATED ACETYLTRANSFERASE"/>
    <property type="match status" value="1"/>
</dbReference>
<keyword evidence="7 9" id="KW-0472">Membrane</keyword>
<evidence type="ECO:0000313" key="10">
    <source>
        <dbReference type="EMBL" id="ORY94612.1"/>
    </source>
</evidence>
<dbReference type="Proteomes" id="UP000242180">
    <property type="component" value="Unassembled WGS sequence"/>
</dbReference>
<keyword evidence="6" id="KW-0496">Mitochondrion</keyword>
<gene>
    <name evidence="10" type="ORF">BCR43DRAFT_494311</name>
</gene>
<keyword evidence="3 9" id="KW-0812">Transmembrane</keyword>
<evidence type="ECO:0000313" key="11">
    <source>
        <dbReference type="Proteomes" id="UP000242180"/>
    </source>
</evidence>
<feature type="transmembrane region" description="Helical" evidence="9">
    <location>
        <begin position="267"/>
        <end position="290"/>
    </location>
</feature>
<organism evidence="10 11">
    <name type="scientific">Syncephalastrum racemosum</name>
    <name type="common">Filamentous fungus</name>
    <dbReference type="NCBI Taxonomy" id="13706"/>
    <lineage>
        <taxon>Eukaryota</taxon>
        <taxon>Fungi</taxon>
        <taxon>Fungi incertae sedis</taxon>
        <taxon>Mucoromycota</taxon>
        <taxon>Mucoromycotina</taxon>
        <taxon>Mucoromycetes</taxon>
        <taxon>Mucorales</taxon>
        <taxon>Syncephalastraceae</taxon>
        <taxon>Syncephalastrum</taxon>
    </lineage>
</organism>
<dbReference type="EMBL" id="MCGN01000007">
    <property type="protein sequence ID" value="ORY94612.1"/>
    <property type="molecule type" value="Genomic_DNA"/>
</dbReference>
<evidence type="ECO:0000256" key="9">
    <source>
        <dbReference type="SAM" id="Phobius"/>
    </source>
</evidence>
<comment type="subcellular location">
    <subcellularLocation>
        <location evidence="2">Membrane</location>
    </subcellularLocation>
    <subcellularLocation>
        <location evidence="1">Mitochondrion</location>
    </subcellularLocation>
</comment>
<dbReference type="InterPro" id="IPR024461">
    <property type="entry name" value="CCDC90-like"/>
</dbReference>
<protein>
    <recommendedName>
        <fullName evidence="12">DUF1640-domain-containing protein</fullName>
    </recommendedName>
</protein>
<evidence type="ECO:0000256" key="6">
    <source>
        <dbReference type="ARBA" id="ARBA00023128"/>
    </source>
</evidence>
<proteinExistence type="predicted"/>
<accession>A0A1X2H7V4</accession>
<reference evidence="10 11" key="1">
    <citation type="submission" date="2016-07" db="EMBL/GenBank/DDBJ databases">
        <title>Pervasive Adenine N6-methylation of Active Genes in Fungi.</title>
        <authorList>
            <consortium name="DOE Joint Genome Institute"/>
            <person name="Mondo S.J."/>
            <person name="Dannebaum R.O."/>
            <person name="Kuo R.C."/>
            <person name="Labutti K."/>
            <person name="Haridas S."/>
            <person name="Kuo A."/>
            <person name="Salamov A."/>
            <person name="Ahrendt S.R."/>
            <person name="Lipzen A."/>
            <person name="Sullivan W."/>
            <person name="Andreopoulos W.B."/>
            <person name="Clum A."/>
            <person name="Lindquist E."/>
            <person name="Daum C."/>
            <person name="Ramamoorthy G.K."/>
            <person name="Gryganskyi A."/>
            <person name="Culley D."/>
            <person name="Magnuson J.K."/>
            <person name="James T.Y."/>
            <person name="O'Malley M.A."/>
            <person name="Stajich J.E."/>
            <person name="Spatafora J.W."/>
            <person name="Visel A."/>
            <person name="Grigoriev I.V."/>
        </authorList>
    </citation>
    <scope>NUCLEOTIDE SEQUENCE [LARGE SCALE GENOMIC DNA]</scope>
    <source>
        <strain evidence="10 11">NRRL 2496</strain>
    </source>
</reference>
<feature type="compositionally biased region" description="Low complexity" evidence="8">
    <location>
        <begin position="36"/>
        <end position="45"/>
    </location>
</feature>
<evidence type="ECO:0000256" key="2">
    <source>
        <dbReference type="ARBA" id="ARBA00004370"/>
    </source>
</evidence>
<keyword evidence="11" id="KW-1185">Reference proteome</keyword>
<feature type="region of interest" description="Disordered" evidence="8">
    <location>
        <begin position="24"/>
        <end position="96"/>
    </location>
</feature>
<dbReference type="OMA" id="FRTEIRQ"/>
<keyword evidence="5" id="KW-0175">Coiled coil</keyword>
<evidence type="ECO:0000256" key="5">
    <source>
        <dbReference type="ARBA" id="ARBA00023054"/>
    </source>
</evidence>
<dbReference type="Pfam" id="PF07798">
    <property type="entry name" value="CCDC90-like"/>
    <property type="match status" value="1"/>
</dbReference>
<evidence type="ECO:0008006" key="12">
    <source>
        <dbReference type="Google" id="ProtNLM"/>
    </source>
</evidence>
<evidence type="ECO:0000256" key="1">
    <source>
        <dbReference type="ARBA" id="ARBA00004173"/>
    </source>
</evidence>
<sequence>MTRLPVIQVSRLPTAASVRKVYATHHGRRRAVHTEATPSSTSASPLPLPHNTSLPIPRPEWIPLQRQPYQQPQQQKKQPLSPSQQPTQRHPRGNRAEETILAEDQNRTAETHLFDTYEQVTQLQAWGGFSRSQAKAIMKTLQYRLRLSGSTMSKELLANAQLENETYLIKAALAELKRDVQLLRQSDTSLLQTELTSLLREVETIDQRLNEDLGNMRADVELAMNDYRGEVREEQKTTEHQLREINNRLTVVLGDAATEIESLKWSVIWRGLLGGLGAALSISLIGYVLGSFRARVSSDRNRRRIQETENNLTFADMEIS</sequence>
<dbReference type="OrthoDB" id="1552at2759"/>
<dbReference type="AlphaFoldDB" id="A0A1X2H7V4"/>
<keyword evidence="4 9" id="KW-1133">Transmembrane helix</keyword>
<dbReference type="GO" id="GO:0005739">
    <property type="term" value="C:mitochondrion"/>
    <property type="evidence" value="ECO:0007669"/>
    <property type="project" value="UniProtKB-SubCell"/>
</dbReference>
<dbReference type="Gene3D" id="1.20.5.340">
    <property type="match status" value="1"/>
</dbReference>